<sequence>MNDDSTFQENILVINRYDWGYYQSRYFDEIGEGPEEEGDSLANSNSAGLVDIAEARQYVETRKKQRPSQRQPPGAGVWMYSPHAEYMFGRFGFDHPRTAARSFLFFSADTKFTNTRLDGLDRSLRKNETSDKRFERRLREGYDFF</sequence>
<name>S7ZZ72_DACHA</name>
<evidence type="ECO:0000313" key="2">
    <source>
        <dbReference type="Proteomes" id="UP000015100"/>
    </source>
</evidence>
<keyword evidence="2" id="KW-1185">Reference proteome</keyword>
<comment type="caution">
    <text evidence="1">The sequence shown here is derived from an EMBL/GenBank/DDBJ whole genome shotgun (WGS) entry which is preliminary data.</text>
</comment>
<protein>
    <submittedName>
        <fullName evidence="1">Uncharacterized protein</fullName>
    </submittedName>
</protein>
<dbReference type="eggNOG" id="ENOG502SM2Q">
    <property type="taxonomic scope" value="Eukaryota"/>
</dbReference>
<reference evidence="1 2" key="1">
    <citation type="journal article" date="2013" name="PLoS Genet.">
        <title>Genomic mechanisms accounting for the adaptation to parasitism in nematode-trapping fungi.</title>
        <authorList>
            <person name="Meerupati T."/>
            <person name="Andersson K.M."/>
            <person name="Friman E."/>
            <person name="Kumar D."/>
            <person name="Tunlid A."/>
            <person name="Ahren D."/>
        </authorList>
    </citation>
    <scope>NUCLEOTIDE SEQUENCE [LARGE SCALE GENOMIC DNA]</scope>
    <source>
        <strain evidence="1 2">CBS 200.50</strain>
    </source>
</reference>
<dbReference type="AlphaFoldDB" id="S7ZZ72"/>
<evidence type="ECO:0000313" key="1">
    <source>
        <dbReference type="EMBL" id="EPS35739.1"/>
    </source>
</evidence>
<dbReference type="OrthoDB" id="3535423at2759"/>
<accession>S7ZZ72</accession>
<reference evidence="2" key="2">
    <citation type="submission" date="2013-04" db="EMBL/GenBank/DDBJ databases">
        <title>Genomic mechanisms accounting for the adaptation to parasitism in nematode-trapping fungi.</title>
        <authorList>
            <person name="Ahren D.G."/>
        </authorList>
    </citation>
    <scope>NUCLEOTIDE SEQUENCE [LARGE SCALE GENOMIC DNA]</scope>
    <source>
        <strain evidence="2">CBS 200.50</strain>
    </source>
</reference>
<dbReference type="EMBL" id="AQGS01001042">
    <property type="protein sequence ID" value="EPS35739.1"/>
    <property type="molecule type" value="Genomic_DNA"/>
</dbReference>
<proteinExistence type="predicted"/>
<organism evidence="1 2">
    <name type="scientific">Dactylellina haptotyla (strain CBS 200.50)</name>
    <name type="common">Nematode-trapping fungus</name>
    <name type="synonym">Monacrosporium haptotylum</name>
    <dbReference type="NCBI Taxonomy" id="1284197"/>
    <lineage>
        <taxon>Eukaryota</taxon>
        <taxon>Fungi</taxon>
        <taxon>Dikarya</taxon>
        <taxon>Ascomycota</taxon>
        <taxon>Pezizomycotina</taxon>
        <taxon>Orbiliomycetes</taxon>
        <taxon>Orbiliales</taxon>
        <taxon>Orbiliaceae</taxon>
        <taxon>Dactylellina</taxon>
    </lineage>
</organism>
<dbReference type="HOGENOM" id="CLU_1786781_0_0_1"/>
<gene>
    <name evidence="1" type="ORF">H072_10816</name>
</gene>
<dbReference type="Proteomes" id="UP000015100">
    <property type="component" value="Unassembled WGS sequence"/>
</dbReference>